<dbReference type="Proteomes" id="UP000245802">
    <property type="component" value="Chromosome"/>
</dbReference>
<dbReference type="Pfam" id="PF03860">
    <property type="entry name" value="Csp"/>
    <property type="match status" value="1"/>
</dbReference>
<sequence>MGQPKGTRHDAAFESCAKACNDCEQVCTSCATHCADLLAQGQKDHQKTLATCRDCATTCAAAARIVAAKGPFADLICTACADACKRCGDACDQFKDDPMMKQCADECRRCEKVCRDMPARTGAKGK</sequence>
<evidence type="ECO:0000313" key="2">
    <source>
        <dbReference type="Proteomes" id="UP000245802"/>
    </source>
</evidence>
<dbReference type="EMBL" id="CP025958">
    <property type="protein sequence ID" value="AWM37090.1"/>
    <property type="molecule type" value="Genomic_DNA"/>
</dbReference>
<proteinExistence type="predicted"/>
<accession>A0A2Z3H7T5</accession>
<dbReference type="PANTHER" id="PTHR37310">
    <property type="entry name" value="CYTOPLASMIC PROTEIN-RELATED"/>
    <property type="match status" value="1"/>
</dbReference>
<name>A0A2Z3H7T5_9BACT</name>
<dbReference type="PANTHER" id="PTHR37310:SF1">
    <property type="entry name" value="CYTOPLASMIC PROTEIN"/>
    <property type="match status" value="1"/>
</dbReference>
<organism evidence="1 2">
    <name type="scientific">Gemmata obscuriglobus</name>
    <dbReference type="NCBI Taxonomy" id="114"/>
    <lineage>
        <taxon>Bacteria</taxon>
        <taxon>Pseudomonadati</taxon>
        <taxon>Planctomycetota</taxon>
        <taxon>Planctomycetia</taxon>
        <taxon>Gemmatales</taxon>
        <taxon>Gemmataceae</taxon>
        <taxon>Gemmata</taxon>
    </lineage>
</organism>
<reference evidence="1 2" key="1">
    <citation type="submission" date="2018-01" db="EMBL/GenBank/DDBJ databases">
        <title>G. obscuriglobus.</title>
        <authorList>
            <person name="Franke J."/>
            <person name="Blomberg W."/>
            <person name="Selmecki A."/>
        </authorList>
    </citation>
    <scope>NUCLEOTIDE SEQUENCE [LARGE SCALE GENOMIC DNA]</scope>
    <source>
        <strain evidence="1 2">DSM 5831</strain>
    </source>
</reference>
<dbReference type="InterPro" id="IPR005560">
    <property type="entry name" value="Csp_YhjQ"/>
</dbReference>
<evidence type="ECO:0008006" key="3">
    <source>
        <dbReference type="Google" id="ProtNLM"/>
    </source>
</evidence>
<gene>
    <name evidence="1" type="ORF">C1280_08670</name>
</gene>
<evidence type="ECO:0000313" key="1">
    <source>
        <dbReference type="EMBL" id="AWM37090.1"/>
    </source>
</evidence>
<dbReference type="AlphaFoldDB" id="A0A2Z3H7T5"/>
<dbReference type="Gene3D" id="1.20.1270.360">
    <property type="match status" value="1"/>
</dbReference>
<protein>
    <recommendedName>
        <fullName evidence="3">Four-helix bundle copper-binding protein</fullName>
    </recommendedName>
</protein>
<keyword evidence="2" id="KW-1185">Reference proteome</keyword>
<dbReference type="KEGG" id="gog:C1280_08670"/>